<sequence>MVEMTGNASAGKMAAKQAGEEHHHGVSFGEAFKVWLRVAGLSFGGPAGQIAVMHRIIVDEKRWIGEHRFLHALNYCMLLPGPEAQQLAIYIGWLMHRTLGGLVAGILFVLPGFLSILCLSYVYAAYGNVGIVAGLFFGLKAAVLAVVVQAVIRIGGRALRNKVMVAIAAVAFVAIFFLHVPFPLIVLAAGITGFFGGRAGLAAFKIGGGHKAGSGLLLSDADSMLGEDIPAHARPNLAWSLRVSTVLLALWLIPVAAFYLVFGADSVFAEIGLFFSKMAVVTFGGAYAVLAYVAQEAVQHFGWLKPGEMLDGLGMAETTPGPLIMVVQFVGFMGAYRDPGSLNPMLAAALGALLTTWVTFVPCFLWIFLGAPFIEKLRGNIALAAAMSAITAAVVGVILNLAIWFGLHTLFAEVAVVSLGGLRLDIPVLQSAVPAAMALSVAAAIAIFRFKTSVIATLLSCAAAGMLWTLAMG</sequence>
<protein>
    <submittedName>
        <fullName evidence="9">Chromate efflux transporter</fullName>
    </submittedName>
    <submittedName>
        <fullName evidence="8">Chromate transporter protein</fullName>
    </submittedName>
</protein>
<proteinExistence type="inferred from homology"/>
<dbReference type="Proteomes" id="UP000078551">
    <property type="component" value="Chromosome"/>
</dbReference>
<dbReference type="PANTHER" id="PTHR33567">
    <property type="entry name" value="CHROMATE ION TRANSPORTER (EUROFUNG)"/>
    <property type="match status" value="1"/>
</dbReference>
<dbReference type="NCBIfam" id="TIGR00937">
    <property type="entry name" value="2A51"/>
    <property type="match status" value="1"/>
</dbReference>
<comment type="similarity">
    <text evidence="2">Belongs to the chromate ion transporter (CHR) (TC 2.A.51) family.</text>
</comment>
<feature type="transmembrane region" description="Helical" evidence="7">
    <location>
        <begin position="274"/>
        <end position="294"/>
    </location>
</feature>
<evidence type="ECO:0000313" key="8">
    <source>
        <dbReference type="EMBL" id="ANL85589.1"/>
    </source>
</evidence>
<feature type="transmembrane region" description="Helical" evidence="7">
    <location>
        <begin position="99"/>
        <end position="123"/>
    </location>
</feature>
<evidence type="ECO:0000256" key="3">
    <source>
        <dbReference type="ARBA" id="ARBA00022475"/>
    </source>
</evidence>
<feature type="transmembrane region" description="Helical" evidence="7">
    <location>
        <begin position="381"/>
        <end position="407"/>
    </location>
</feature>
<feature type="transmembrane region" description="Helical" evidence="7">
    <location>
        <begin position="129"/>
        <end position="152"/>
    </location>
</feature>
<dbReference type="EMBL" id="CP013568">
    <property type="protein sequence ID" value="ANL85589.1"/>
    <property type="molecule type" value="Genomic_DNA"/>
</dbReference>
<keyword evidence="3" id="KW-1003">Cell membrane</keyword>
<evidence type="ECO:0000256" key="4">
    <source>
        <dbReference type="ARBA" id="ARBA00022692"/>
    </source>
</evidence>
<dbReference type="PANTHER" id="PTHR33567:SF3">
    <property type="entry name" value="CHROMATE ION TRANSPORTER (EUROFUNG)"/>
    <property type="match status" value="1"/>
</dbReference>
<feature type="transmembrane region" description="Helical" evidence="7">
    <location>
        <begin position="427"/>
        <end position="447"/>
    </location>
</feature>
<feature type="transmembrane region" description="Helical" evidence="7">
    <location>
        <begin position="164"/>
        <end position="191"/>
    </location>
</feature>
<keyword evidence="10" id="KW-1185">Reference proteome</keyword>
<evidence type="ECO:0000256" key="5">
    <source>
        <dbReference type="ARBA" id="ARBA00022989"/>
    </source>
</evidence>
<evidence type="ECO:0000256" key="7">
    <source>
        <dbReference type="SAM" id="Phobius"/>
    </source>
</evidence>
<dbReference type="EMBL" id="CP064931">
    <property type="protein sequence ID" value="QPK10016.1"/>
    <property type="molecule type" value="Genomic_DNA"/>
</dbReference>
<keyword evidence="6 7" id="KW-0472">Membrane</keyword>
<evidence type="ECO:0000313" key="10">
    <source>
        <dbReference type="Proteomes" id="UP000078551"/>
    </source>
</evidence>
<comment type="subcellular location">
    <subcellularLocation>
        <location evidence="1">Cell membrane</location>
        <topology evidence="1">Multi-pass membrane protein</topology>
    </subcellularLocation>
</comment>
<organism evidence="9 11">
    <name type="scientific">Rhizobium phaseoli</name>
    <dbReference type="NCBI Taxonomy" id="396"/>
    <lineage>
        <taxon>Bacteria</taxon>
        <taxon>Pseudomonadati</taxon>
        <taxon>Pseudomonadota</taxon>
        <taxon>Alphaproteobacteria</taxon>
        <taxon>Hyphomicrobiales</taxon>
        <taxon>Rhizobiaceae</taxon>
        <taxon>Rhizobium/Agrobacterium group</taxon>
        <taxon>Rhizobium</taxon>
    </lineage>
</organism>
<name>A0A192TAN6_9HYPH</name>
<dbReference type="GO" id="GO:0005886">
    <property type="term" value="C:plasma membrane"/>
    <property type="evidence" value="ECO:0007669"/>
    <property type="project" value="UniProtKB-SubCell"/>
</dbReference>
<dbReference type="GeneID" id="45958112"/>
<dbReference type="AlphaFoldDB" id="A0A192TAN6"/>
<dbReference type="GO" id="GO:0015109">
    <property type="term" value="F:chromate transmembrane transporter activity"/>
    <property type="evidence" value="ECO:0007669"/>
    <property type="project" value="InterPro"/>
</dbReference>
<feature type="transmembrane region" description="Helical" evidence="7">
    <location>
        <begin position="239"/>
        <end position="262"/>
    </location>
</feature>
<dbReference type="InterPro" id="IPR003370">
    <property type="entry name" value="Chromate_transpt"/>
</dbReference>
<dbReference type="PIRSF" id="PIRSF004810">
    <property type="entry name" value="ChrA"/>
    <property type="match status" value="1"/>
</dbReference>
<keyword evidence="5 7" id="KW-1133">Transmembrane helix</keyword>
<reference evidence="9 11" key="2">
    <citation type="submission" date="2020-11" db="EMBL/GenBank/DDBJ databases">
        <title>Indigenous Rhizobia Nodulating Common beans in Western Kenya.</title>
        <authorList>
            <person name="Wekesa C.S."/>
            <person name="Oelmueller R."/>
            <person name="Furch A.C."/>
        </authorList>
    </citation>
    <scope>NUCLEOTIDE SEQUENCE [LARGE SCALE GENOMIC DNA]</scope>
    <source>
        <strain evidence="11">BS3</strain>
        <strain evidence="9">S3</strain>
    </source>
</reference>
<evidence type="ECO:0000256" key="1">
    <source>
        <dbReference type="ARBA" id="ARBA00004651"/>
    </source>
</evidence>
<reference evidence="8 10" key="1">
    <citation type="submission" date="2015-11" db="EMBL/GenBank/DDBJ databases">
        <title>The limits of bacterial species coexistence and the symbiotic plasmid transference in sympatric Rhizobium populations.</title>
        <authorList>
            <person name="Perez-Carrascal O.M."/>
            <person name="VanInsberghe D."/>
            <person name="Juarez S."/>
            <person name="Polz M.F."/>
            <person name="Vinuesa P."/>
            <person name="Gonzalez V."/>
        </authorList>
    </citation>
    <scope>NUCLEOTIDE SEQUENCE [LARGE SCALE GENOMIC DNA]</scope>
    <source>
        <strain evidence="8 10">N771</strain>
    </source>
</reference>
<keyword evidence="4 7" id="KW-0812">Transmembrane</keyword>
<dbReference type="Proteomes" id="UP000540266">
    <property type="component" value="Chromosome"/>
</dbReference>
<accession>A0A192TAN6</accession>
<feature type="transmembrane region" description="Helical" evidence="7">
    <location>
        <begin position="454"/>
        <end position="471"/>
    </location>
</feature>
<dbReference type="Pfam" id="PF02417">
    <property type="entry name" value="Chromate_transp"/>
    <property type="match status" value="2"/>
</dbReference>
<evidence type="ECO:0000256" key="6">
    <source>
        <dbReference type="ARBA" id="ARBA00023136"/>
    </source>
</evidence>
<feature type="transmembrane region" description="Helical" evidence="7">
    <location>
        <begin position="346"/>
        <end position="369"/>
    </location>
</feature>
<evidence type="ECO:0000256" key="2">
    <source>
        <dbReference type="ARBA" id="ARBA00005262"/>
    </source>
</evidence>
<dbReference type="InterPro" id="IPR014047">
    <property type="entry name" value="Chr_Tranpt_l_chain"/>
</dbReference>
<evidence type="ECO:0000313" key="11">
    <source>
        <dbReference type="Proteomes" id="UP000540266"/>
    </source>
</evidence>
<dbReference type="RefSeq" id="WP_012484386.1">
    <property type="nucleotide sequence ID" value="NZ_CP013522.1"/>
</dbReference>
<gene>
    <name evidence="9" type="primary">chrA</name>
    <name evidence="8" type="ORF">AMC81_CH02830</name>
    <name evidence="9" type="ORF">HER27_005510</name>
</gene>
<evidence type="ECO:0000313" key="9">
    <source>
        <dbReference type="EMBL" id="QPK10016.1"/>
    </source>
</evidence>